<dbReference type="InterPro" id="IPR029016">
    <property type="entry name" value="GAF-like_dom_sf"/>
</dbReference>
<dbReference type="KEGG" id="smaa:IT774_03995"/>
<name>A0A7S9HDN8_9ALTE</name>
<keyword evidence="2" id="KW-1185">Reference proteome</keyword>
<evidence type="ECO:0000313" key="2">
    <source>
        <dbReference type="Proteomes" id="UP000595095"/>
    </source>
</evidence>
<sequence length="169" mass="19123">MLLTESTVDPFTTLTLALSRNTLSNNDKHVAICRCVKSVIPNASRVSLWKFNQDRTALDCLILQDDTDVIIPDNVVLNATSFPDYFEAILQNQWVVASDARNHAVTQCFNELYFEPNQIYSLLDYIFQDFFKAVGVICCEATGQPVEWTNQDIAALKRIAGITSMFFKE</sequence>
<proteinExistence type="predicted"/>
<evidence type="ECO:0008006" key="3">
    <source>
        <dbReference type="Google" id="ProtNLM"/>
    </source>
</evidence>
<dbReference type="RefSeq" id="WP_195811440.1">
    <property type="nucleotide sequence ID" value="NZ_CP064795.1"/>
</dbReference>
<accession>A0A7S9HDN8</accession>
<dbReference type="Proteomes" id="UP000595095">
    <property type="component" value="Chromosome"/>
</dbReference>
<dbReference type="SUPFAM" id="SSF55781">
    <property type="entry name" value="GAF domain-like"/>
    <property type="match status" value="1"/>
</dbReference>
<evidence type="ECO:0000313" key="1">
    <source>
        <dbReference type="EMBL" id="QPG06364.1"/>
    </source>
</evidence>
<organism evidence="1 2">
    <name type="scientific">Salinimonas marina</name>
    <dbReference type="NCBI Taxonomy" id="2785918"/>
    <lineage>
        <taxon>Bacteria</taxon>
        <taxon>Pseudomonadati</taxon>
        <taxon>Pseudomonadota</taxon>
        <taxon>Gammaproteobacteria</taxon>
        <taxon>Alteromonadales</taxon>
        <taxon>Alteromonadaceae</taxon>
        <taxon>Alteromonas/Salinimonas group</taxon>
        <taxon>Salinimonas</taxon>
    </lineage>
</organism>
<protein>
    <recommendedName>
        <fullName evidence="3">GAF domain-containing protein</fullName>
    </recommendedName>
</protein>
<gene>
    <name evidence="1" type="ORF">IT774_03995</name>
</gene>
<dbReference type="Gene3D" id="3.30.450.40">
    <property type="match status" value="1"/>
</dbReference>
<dbReference type="EMBL" id="CP064795">
    <property type="protein sequence ID" value="QPG06364.1"/>
    <property type="molecule type" value="Genomic_DNA"/>
</dbReference>
<dbReference type="AlphaFoldDB" id="A0A7S9HDN8"/>
<reference evidence="1 2" key="1">
    <citation type="submission" date="2020-11" db="EMBL/GenBank/DDBJ databases">
        <title>Complete genome sequence for Salinimonas sp. strain G2-b.</title>
        <authorList>
            <person name="Park S.-J."/>
        </authorList>
    </citation>
    <scope>NUCLEOTIDE SEQUENCE [LARGE SCALE GENOMIC DNA]</scope>
    <source>
        <strain evidence="1 2">G2-b</strain>
    </source>
</reference>